<dbReference type="SUPFAM" id="SSF51735">
    <property type="entry name" value="NAD(P)-binding Rossmann-fold domains"/>
    <property type="match status" value="1"/>
</dbReference>
<dbReference type="InterPro" id="IPR036291">
    <property type="entry name" value="NAD(P)-bd_dom_sf"/>
</dbReference>
<comment type="similarity">
    <text evidence="1">Belongs to the Gfo/Idh/MocA family.</text>
</comment>
<feature type="domain" description="Gfo/Idh/MocA-like oxidoreductase C-terminal" evidence="3">
    <location>
        <begin position="138"/>
        <end position="383"/>
    </location>
</feature>
<protein>
    <submittedName>
        <fullName evidence="4">Gfo/Idh/MocA family oxidoreductase</fullName>
    </submittedName>
</protein>
<dbReference type="Pfam" id="PF02894">
    <property type="entry name" value="GFO_IDH_MocA_C"/>
    <property type="match status" value="1"/>
</dbReference>
<dbReference type="Pfam" id="PF01408">
    <property type="entry name" value="GFO_IDH_MocA"/>
    <property type="match status" value="1"/>
</dbReference>
<reference evidence="4 5" key="1">
    <citation type="submission" date="2019-02" db="EMBL/GenBank/DDBJ databases">
        <title>Paenibacillus sp. nov., isolated from surface-sterilized tissue of Thalictrum simplex L.</title>
        <authorList>
            <person name="Tuo L."/>
        </authorList>
    </citation>
    <scope>NUCLEOTIDE SEQUENCE [LARGE SCALE GENOMIC DNA]</scope>
    <source>
        <strain evidence="4 5">N2SHLJ1</strain>
    </source>
</reference>
<sequence length="421" mass="47831">MLQAALLGAGRRGMFAYASYALKRPDEIQFVAVAEPDEERRQMFARQHGIPPERQFASWEELLAEPRLCEALLICTQDRMHFEPTMKALEMGYHILLEKPMSHDPLESILLAEEAERRQRILTICHVSRYDTYYSEVKALLDTGVIGRIMSIQWTENVGFWHHSHSFVRGNWRNSDETSAMILQKSCHDMDLLQWFVGEECTSVSSYGSLSYFRPENAPKGSTERCTSGCEVEHECSFSAIKHYYNEDDTGFPMAVCLTPTLEARLKAITEGPYGRCVFRCDNNVVDHQVVNLVFDNEATVSFTMSAFTTENTRTFKIMGTSGEIRGHHQNNEIEIRHFSGKTELIRPKRFEGGHGGADFLIMREFVRQVRRGDLNGKTPAAVSARSHIMAFAAEHSRLTGQTVNLNHYMAELKEGSSARG</sequence>
<dbReference type="SUPFAM" id="SSF55347">
    <property type="entry name" value="Glyceraldehyde-3-phosphate dehydrogenase-like, C-terminal domain"/>
    <property type="match status" value="1"/>
</dbReference>
<dbReference type="RefSeq" id="WP_131012077.1">
    <property type="nucleotide sequence ID" value="NZ_SIRE01000003.1"/>
</dbReference>
<evidence type="ECO:0000259" key="2">
    <source>
        <dbReference type="Pfam" id="PF01408"/>
    </source>
</evidence>
<evidence type="ECO:0000313" key="5">
    <source>
        <dbReference type="Proteomes" id="UP000293142"/>
    </source>
</evidence>
<dbReference type="PANTHER" id="PTHR43377">
    <property type="entry name" value="BILIVERDIN REDUCTASE A"/>
    <property type="match status" value="1"/>
</dbReference>
<gene>
    <name evidence="4" type="ORF">EYB31_04595</name>
</gene>
<dbReference type="InterPro" id="IPR004104">
    <property type="entry name" value="Gfo/Idh/MocA-like_OxRdtase_C"/>
</dbReference>
<proteinExistence type="inferred from homology"/>
<dbReference type="EMBL" id="SIRE01000003">
    <property type="protein sequence ID" value="TBL81365.1"/>
    <property type="molecule type" value="Genomic_DNA"/>
</dbReference>
<feature type="domain" description="Gfo/Idh/MocA-like oxidoreductase N-terminal" evidence="2">
    <location>
        <begin position="4"/>
        <end position="124"/>
    </location>
</feature>
<dbReference type="Proteomes" id="UP000293142">
    <property type="component" value="Unassembled WGS sequence"/>
</dbReference>
<dbReference type="Gene3D" id="3.40.50.720">
    <property type="entry name" value="NAD(P)-binding Rossmann-like Domain"/>
    <property type="match status" value="1"/>
</dbReference>
<dbReference type="PANTHER" id="PTHR43377:SF2">
    <property type="entry name" value="BINDING ROSSMANN FOLD OXIDOREDUCTASE, PUTATIVE (AFU_ORTHOLOGUE AFUA_4G00560)-RELATED"/>
    <property type="match status" value="1"/>
</dbReference>
<name>A0A4Q9DY91_9BACL</name>
<evidence type="ECO:0000256" key="1">
    <source>
        <dbReference type="ARBA" id="ARBA00010928"/>
    </source>
</evidence>
<evidence type="ECO:0000313" key="4">
    <source>
        <dbReference type="EMBL" id="TBL81365.1"/>
    </source>
</evidence>
<organism evidence="4 5">
    <name type="scientific">Paenibacillus thalictri</name>
    <dbReference type="NCBI Taxonomy" id="2527873"/>
    <lineage>
        <taxon>Bacteria</taxon>
        <taxon>Bacillati</taxon>
        <taxon>Bacillota</taxon>
        <taxon>Bacilli</taxon>
        <taxon>Bacillales</taxon>
        <taxon>Paenibacillaceae</taxon>
        <taxon>Paenibacillus</taxon>
    </lineage>
</organism>
<dbReference type="InterPro" id="IPR051450">
    <property type="entry name" value="Gfo/Idh/MocA_Oxidoreductases"/>
</dbReference>
<keyword evidence="5" id="KW-1185">Reference proteome</keyword>
<dbReference type="OrthoDB" id="9781031at2"/>
<dbReference type="Gene3D" id="3.30.360.10">
    <property type="entry name" value="Dihydrodipicolinate Reductase, domain 2"/>
    <property type="match status" value="1"/>
</dbReference>
<comment type="caution">
    <text evidence="4">The sequence shown here is derived from an EMBL/GenBank/DDBJ whole genome shotgun (WGS) entry which is preliminary data.</text>
</comment>
<dbReference type="AlphaFoldDB" id="A0A4Q9DY91"/>
<accession>A0A4Q9DY91</accession>
<dbReference type="GO" id="GO:0000166">
    <property type="term" value="F:nucleotide binding"/>
    <property type="evidence" value="ECO:0007669"/>
    <property type="project" value="InterPro"/>
</dbReference>
<evidence type="ECO:0000259" key="3">
    <source>
        <dbReference type="Pfam" id="PF02894"/>
    </source>
</evidence>
<dbReference type="InterPro" id="IPR000683">
    <property type="entry name" value="Gfo/Idh/MocA-like_OxRdtase_N"/>
</dbReference>